<feature type="domain" description="PIN" evidence="9">
    <location>
        <begin position="3"/>
        <end position="119"/>
    </location>
</feature>
<keyword evidence="6 8" id="KW-0460">Magnesium</keyword>
<dbReference type="PANTHER" id="PTHR33653">
    <property type="entry name" value="RIBONUCLEASE VAPC2"/>
    <property type="match status" value="1"/>
</dbReference>
<dbReference type="InterPro" id="IPR029060">
    <property type="entry name" value="PIN-like_dom_sf"/>
</dbReference>
<evidence type="ECO:0000259" key="9">
    <source>
        <dbReference type="Pfam" id="PF01850"/>
    </source>
</evidence>
<dbReference type="RefSeq" id="WP_344617038.1">
    <property type="nucleotide sequence ID" value="NZ_BAAARV010000070.1"/>
</dbReference>
<evidence type="ECO:0000256" key="1">
    <source>
        <dbReference type="ARBA" id="ARBA00001946"/>
    </source>
</evidence>
<dbReference type="InterPro" id="IPR002716">
    <property type="entry name" value="PIN_dom"/>
</dbReference>
<evidence type="ECO:0000256" key="5">
    <source>
        <dbReference type="ARBA" id="ARBA00022801"/>
    </source>
</evidence>
<accession>A0ABN3H6K0</accession>
<name>A0ABN3H6K0_9ACTN</name>
<dbReference type="HAMAP" id="MF_00265">
    <property type="entry name" value="VapC_Nob1"/>
    <property type="match status" value="1"/>
</dbReference>
<keyword evidence="4 8" id="KW-0479">Metal-binding</keyword>
<dbReference type="EMBL" id="BAAARV010000070">
    <property type="protein sequence ID" value="GAA2370687.1"/>
    <property type="molecule type" value="Genomic_DNA"/>
</dbReference>
<comment type="cofactor">
    <cofactor evidence="1 8">
        <name>Mg(2+)</name>
        <dbReference type="ChEBI" id="CHEBI:18420"/>
    </cofactor>
</comment>
<comment type="caution">
    <text evidence="10">The sequence shown here is derived from an EMBL/GenBank/DDBJ whole genome shotgun (WGS) entry which is preliminary data.</text>
</comment>
<comment type="function">
    <text evidence="8">Toxic component of a toxin-antitoxin (TA) system. An RNase.</text>
</comment>
<sequence>MRYLADTSALVRLQREQAPAEWDDLVERGLIAVCEPTLAETMAIADSESYLAVESRICGLYPWASVPDDIWPLVDAIRHELVEPSAYQGLSVADLVVAATAIRLKLEVLHEDHDYETVARFVPELRQRRISAGPV</sequence>
<evidence type="ECO:0000256" key="7">
    <source>
        <dbReference type="ARBA" id="ARBA00038093"/>
    </source>
</evidence>
<dbReference type="InterPro" id="IPR022907">
    <property type="entry name" value="VapC_family"/>
</dbReference>
<dbReference type="Proteomes" id="UP001501444">
    <property type="component" value="Unassembled WGS sequence"/>
</dbReference>
<dbReference type="PANTHER" id="PTHR33653:SF1">
    <property type="entry name" value="RIBONUCLEASE VAPC2"/>
    <property type="match status" value="1"/>
</dbReference>
<organism evidence="10 11">
    <name type="scientific">Dactylosporangium salmoneum</name>
    <dbReference type="NCBI Taxonomy" id="53361"/>
    <lineage>
        <taxon>Bacteria</taxon>
        <taxon>Bacillati</taxon>
        <taxon>Actinomycetota</taxon>
        <taxon>Actinomycetes</taxon>
        <taxon>Micromonosporales</taxon>
        <taxon>Micromonosporaceae</taxon>
        <taxon>Dactylosporangium</taxon>
    </lineage>
</organism>
<protein>
    <recommendedName>
        <fullName evidence="8">Ribonuclease VapC</fullName>
        <shortName evidence="8">RNase VapC</shortName>
        <ecNumber evidence="8">3.1.-.-</ecNumber>
    </recommendedName>
    <alternativeName>
        <fullName evidence="8">Toxin VapC</fullName>
    </alternativeName>
</protein>
<dbReference type="EC" id="3.1.-.-" evidence="8"/>
<evidence type="ECO:0000256" key="4">
    <source>
        <dbReference type="ARBA" id="ARBA00022723"/>
    </source>
</evidence>
<keyword evidence="11" id="KW-1185">Reference proteome</keyword>
<dbReference type="Gene3D" id="3.40.50.1010">
    <property type="entry name" value="5'-nuclease"/>
    <property type="match status" value="1"/>
</dbReference>
<keyword evidence="3 8" id="KW-0540">Nuclease</keyword>
<feature type="binding site" evidence="8">
    <location>
        <position position="6"/>
    </location>
    <ligand>
        <name>Mg(2+)</name>
        <dbReference type="ChEBI" id="CHEBI:18420"/>
    </ligand>
</feature>
<proteinExistence type="inferred from homology"/>
<dbReference type="Pfam" id="PF01850">
    <property type="entry name" value="PIN"/>
    <property type="match status" value="1"/>
</dbReference>
<dbReference type="SUPFAM" id="SSF88723">
    <property type="entry name" value="PIN domain-like"/>
    <property type="match status" value="1"/>
</dbReference>
<gene>
    <name evidence="8" type="primary">vapC</name>
    <name evidence="10" type="ORF">GCM10010170_071790</name>
</gene>
<evidence type="ECO:0000256" key="2">
    <source>
        <dbReference type="ARBA" id="ARBA00022649"/>
    </source>
</evidence>
<evidence type="ECO:0000313" key="10">
    <source>
        <dbReference type="EMBL" id="GAA2370687.1"/>
    </source>
</evidence>
<keyword evidence="8" id="KW-0800">Toxin</keyword>
<feature type="binding site" evidence="8">
    <location>
        <position position="94"/>
    </location>
    <ligand>
        <name>Mg(2+)</name>
        <dbReference type="ChEBI" id="CHEBI:18420"/>
    </ligand>
</feature>
<comment type="similarity">
    <text evidence="7 8">Belongs to the PINc/VapC protein family.</text>
</comment>
<keyword evidence="5 8" id="KW-0378">Hydrolase</keyword>
<keyword evidence="2 8" id="KW-1277">Toxin-antitoxin system</keyword>
<evidence type="ECO:0000256" key="6">
    <source>
        <dbReference type="ARBA" id="ARBA00022842"/>
    </source>
</evidence>
<dbReference type="InterPro" id="IPR050556">
    <property type="entry name" value="Type_II_TA_system_RNase"/>
</dbReference>
<reference evidence="10 11" key="1">
    <citation type="journal article" date="2019" name="Int. J. Syst. Evol. Microbiol.">
        <title>The Global Catalogue of Microorganisms (GCM) 10K type strain sequencing project: providing services to taxonomists for standard genome sequencing and annotation.</title>
        <authorList>
            <consortium name="The Broad Institute Genomics Platform"/>
            <consortium name="The Broad Institute Genome Sequencing Center for Infectious Disease"/>
            <person name="Wu L."/>
            <person name="Ma J."/>
        </authorList>
    </citation>
    <scope>NUCLEOTIDE SEQUENCE [LARGE SCALE GENOMIC DNA]</scope>
    <source>
        <strain evidence="10 11">JCM 3272</strain>
    </source>
</reference>
<evidence type="ECO:0000313" key="11">
    <source>
        <dbReference type="Proteomes" id="UP001501444"/>
    </source>
</evidence>
<evidence type="ECO:0000256" key="8">
    <source>
        <dbReference type="HAMAP-Rule" id="MF_00265"/>
    </source>
</evidence>
<evidence type="ECO:0000256" key="3">
    <source>
        <dbReference type="ARBA" id="ARBA00022722"/>
    </source>
</evidence>